<name>A0A2Z5IQE8_9BACT</name>
<gene>
    <name evidence="3" type="ORF">DA803_02540</name>
</gene>
<dbReference type="PROSITE" id="PS51257">
    <property type="entry name" value="PROKAR_LIPOPROTEIN"/>
    <property type="match status" value="1"/>
</dbReference>
<feature type="compositionally biased region" description="Pro residues" evidence="1">
    <location>
        <begin position="43"/>
        <end position="55"/>
    </location>
</feature>
<feature type="chain" id="PRO_5016332293" description="Lipoprotein" evidence="2">
    <location>
        <begin position="24"/>
        <end position="268"/>
    </location>
</feature>
<dbReference type="KEGG" id="mpho:DA803_02540"/>
<feature type="compositionally biased region" description="Basic and acidic residues" evidence="1">
    <location>
        <begin position="29"/>
        <end position="39"/>
    </location>
</feature>
<feature type="compositionally biased region" description="Pro residues" evidence="1">
    <location>
        <begin position="63"/>
        <end position="79"/>
    </location>
</feature>
<sequence length="268" mass="31150">MKKKNFKWWIALPVAITSIPLIAAACNKKKDSNDAKDGETQTPPKPTPDQTPQPKPDLKPDSNPAPAPQPNPDLNPAPAPKPEIIDALIIVPAFNIKAEFIKKFDRLDEMKKLIDEFHNLFYSNNSKTDIETDKYKWLKTDLELARSSENTKAVADQLSLRIKEDEQKIISSFHKKIRELQEVFKDDISYTYNRILSKGKISKELFEAYKKEVENYLKIESTLEEIYKKFPTYKLEIFKDVEWLTKFYELQKEQMKTIMSAKSMKMKS</sequence>
<dbReference type="RefSeq" id="WP_114191049.1">
    <property type="nucleotide sequence ID" value="NZ_CP029295.1"/>
</dbReference>
<proteinExistence type="predicted"/>
<organism evidence="3 4">
    <name type="scientific">[Mycoplasma] phocae</name>
    <dbReference type="NCBI Taxonomy" id="142651"/>
    <lineage>
        <taxon>Bacteria</taxon>
        <taxon>Bacillati</taxon>
        <taxon>Mycoplasmatota</taxon>
        <taxon>Mycoplasmoidales</taxon>
        <taxon>Metamycoplasmataceae</taxon>
        <taxon>Metamycoplasma</taxon>
    </lineage>
</organism>
<accession>A0A2Z5IQE8</accession>
<reference evidence="3 4" key="1">
    <citation type="submission" date="2018-05" db="EMBL/GenBank/DDBJ databases">
        <title>Annotation of the Mycoplasma phocidae genome.</title>
        <authorList>
            <person name="Brown D.R."/>
            <person name="Kutish G.F."/>
            <person name="Frasca S.Jr."/>
        </authorList>
    </citation>
    <scope>NUCLEOTIDE SEQUENCE [LARGE SCALE GENOMIC DNA]</scope>
    <source>
        <strain evidence="3 4">105</strain>
    </source>
</reference>
<evidence type="ECO:0000256" key="1">
    <source>
        <dbReference type="SAM" id="MobiDB-lite"/>
    </source>
</evidence>
<dbReference type="EMBL" id="CP029295">
    <property type="protein sequence ID" value="AXE60949.1"/>
    <property type="molecule type" value="Genomic_DNA"/>
</dbReference>
<keyword evidence="2" id="KW-0732">Signal</keyword>
<dbReference type="Proteomes" id="UP000252477">
    <property type="component" value="Chromosome"/>
</dbReference>
<evidence type="ECO:0000256" key="2">
    <source>
        <dbReference type="SAM" id="SignalP"/>
    </source>
</evidence>
<evidence type="ECO:0000313" key="4">
    <source>
        <dbReference type="Proteomes" id="UP000252477"/>
    </source>
</evidence>
<evidence type="ECO:0008006" key="5">
    <source>
        <dbReference type="Google" id="ProtNLM"/>
    </source>
</evidence>
<feature type="region of interest" description="Disordered" evidence="1">
    <location>
        <begin position="29"/>
        <end position="79"/>
    </location>
</feature>
<protein>
    <recommendedName>
        <fullName evidence="5">Lipoprotein</fullName>
    </recommendedName>
</protein>
<evidence type="ECO:0000313" key="3">
    <source>
        <dbReference type="EMBL" id="AXE60949.1"/>
    </source>
</evidence>
<feature type="signal peptide" evidence="2">
    <location>
        <begin position="1"/>
        <end position="23"/>
    </location>
</feature>
<dbReference type="AlphaFoldDB" id="A0A2Z5IQE8"/>
<keyword evidence="4" id="KW-1185">Reference proteome</keyword>